<dbReference type="RefSeq" id="WP_089893163.1">
    <property type="nucleotide sequence ID" value="NZ_FOJG01000001.1"/>
</dbReference>
<dbReference type="EMBL" id="FOJG01000001">
    <property type="protein sequence ID" value="SEW30814.1"/>
    <property type="molecule type" value="Genomic_DNA"/>
</dbReference>
<dbReference type="InterPro" id="IPR008969">
    <property type="entry name" value="CarboxyPept-like_regulatory"/>
</dbReference>
<gene>
    <name evidence="2" type="ORF">SAMN04488122_1732</name>
</gene>
<dbReference type="Gene3D" id="3.40.50.410">
    <property type="entry name" value="von Willebrand factor, type A domain"/>
    <property type="match status" value="1"/>
</dbReference>
<dbReference type="PANTHER" id="PTHR10579">
    <property type="entry name" value="CALCIUM-ACTIVATED CHLORIDE CHANNEL REGULATOR"/>
    <property type="match status" value="1"/>
</dbReference>
<dbReference type="InterPro" id="IPR022156">
    <property type="entry name" value="Uncharacterised_YfbK_N"/>
</dbReference>
<evidence type="ECO:0000259" key="1">
    <source>
        <dbReference type="PROSITE" id="PS50234"/>
    </source>
</evidence>
<dbReference type="CDD" id="cd01465">
    <property type="entry name" value="vWA_subgroup"/>
    <property type="match status" value="1"/>
</dbReference>
<dbReference type="InterPro" id="IPR051266">
    <property type="entry name" value="CLCR"/>
</dbReference>
<dbReference type="Pfam" id="PF12034">
    <property type="entry name" value="YfbK_C"/>
    <property type="match status" value="1"/>
</dbReference>
<dbReference type="STRING" id="29529.SAMN04488122_1732"/>
<dbReference type="SUPFAM" id="SSF49464">
    <property type="entry name" value="Carboxypeptidase regulatory domain-like"/>
    <property type="match status" value="1"/>
</dbReference>
<organism evidence="2 3">
    <name type="scientific">Chitinophaga arvensicola</name>
    <dbReference type="NCBI Taxonomy" id="29529"/>
    <lineage>
        <taxon>Bacteria</taxon>
        <taxon>Pseudomonadati</taxon>
        <taxon>Bacteroidota</taxon>
        <taxon>Chitinophagia</taxon>
        <taxon>Chitinophagales</taxon>
        <taxon>Chitinophagaceae</taxon>
        <taxon>Chitinophaga</taxon>
    </lineage>
</organism>
<evidence type="ECO:0000313" key="3">
    <source>
        <dbReference type="Proteomes" id="UP000199310"/>
    </source>
</evidence>
<dbReference type="Gene3D" id="2.60.40.1120">
    <property type="entry name" value="Carboxypeptidase-like, regulatory domain"/>
    <property type="match status" value="1"/>
</dbReference>
<dbReference type="InterPro" id="IPR002035">
    <property type="entry name" value="VWF_A"/>
</dbReference>
<accession>A0A1I0QT63</accession>
<dbReference type="InterPro" id="IPR021908">
    <property type="entry name" value="YfbK_C"/>
</dbReference>
<dbReference type="InterPro" id="IPR036465">
    <property type="entry name" value="vWFA_dom_sf"/>
</dbReference>
<sequence length="580" mass="63823">MLKYLLLLLFWGGGLQAQTIWVSGAVEDSLSHRPISGVLVKVIDDTPHVVTNAFGLFKIVIPKASARLLLTQHGYHPKEITASKYERLLITLSPLRKDTDPVALAKARSKMLHSSNPNYGNTGMGTSSFYNETYGATYENKFVHTAAHPVSTFAIDVDRAAYSNIRRFLRLKEHVPVDAVRIEEMINYFHYDYPLPVAGNTMALYHHYTTCPWETSHRLLQIAIRARALETDSFPASNLVFLLDVSGSMGSPNKLPLLQAAFRILVNNLRPVDKVAIVTYAGEPGVILPATPGDQKEKILNAIDNLSAGGSTAGEAAIKMAYRIAADQYIPDGNNRVILATDGDFNVGLSSDEEMEQLIIQQKESGVLLTCLGFGMKNYKDSKLQSLASKGNGNFAYIDDLEEANKIFAREFGSTLFTIARDVQSEVWFNPALVKSYRLIGYENKILPADTTMTSEFNGGIIGSGHCSVALYEIVPVPEVATSDTVLAQVKISYRHPQDTTVQCLRGGIPAELTLFKDASNDCRFAAAVALFGMTLRKSSYCGKGDLDMVSDIARQALGADKGNYRREFLKMIKMVRKGK</sequence>
<dbReference type="PANTHER" id="PTHR10579:SF43">
    <property type="entry name" value="ZINC FINGER (C3HC4-TYPE RING FINGER) FAMILY PROTEIN"/>
    <property type="match status" value="1"/>
</dbReference>
<evidence type="ECO:0000313" key="2">
    <source>
        <dbReference type="EMBL" id="SEW30814.1"/>
    </source>
</evidence>
<dbReference type="Proteomes" id="UP000199310">
    <property type="component" value="Unassembled WGS sequence"/>
</dbReference>
<keyword evidence="3" id="KW-1185">Reference proteome</keyword>
<reference evidence="3" key="1">
    <citation type="submission" date="2016-10" db="EMBL/GenBank/DDBJ databases">
        <authorList>
            <person name="Varghese N."/>
            <person name="Submissions S."/>
        </authorList>
    </citation>
    <scope>NUCLEOTIDE SEQUENCE [LARGE SCALE GENOMIC DNA]</scope>
    <source>
        <strain evidence="3">DSM 3695</strain>
    </source>
</reference>
<feature type="domain" description="VWFA" evidence="1">
    <location>
        <begin position="238"/>
        <end position="412"/>
    </location>
</feature>
<dbReference type="Pfam" id="PF00092">
    <property type="entry name" value="VWA"/>
    <property type="match status" value="1"/>
</dbReference>
<dbReference type="SMART" id="SM00327">
    <property type="entry name" value="VWA"/>
    <property type="match status" value="1"/>
</dbReference>
<name>A0A1I0QT63_9BACT</name>
<protein>
    <submittedName>
        <fullName evidence="2">Ca-activated chloride channel family protein</fullName>
    </submittedName>
</protein>
<dbReference type="Pfam" id="PF12450">
    <property type="entry name" value="vWF_A"/>
    <property type="match status" value="1"/>
</dbReference>
<dbReference type="PROSITE" id="PS50234">
    <property type="entry name" value="VWFA"/>
    <property type="match status" value="1"/>
</dbReference>
<dbReference type="AlphaFoldDB" id="A0A1I0QT63"/>
<dbReference type="SUPFAM" id="SSF53300">
    <property type="entry name" value="vWA-like"/>
    <property type="match status" value="1"/>
</dbReference>
<dbReference type="OrthoDB" id="9805121at2"/>
<proteinExistence type="predicted"/>